<accession>A0ABD2KBK4</accession>
<keyword evidence="2" id="KW-1185">Reference proteome</keyword>
<organism evidence="1 2">
    <name type="scientific">Heterodera trifolii</name>
    <dbReference type="NCBI Taxonomy" id="157864"/>
    <lineage>
        <taxon>Eukaryota</taxon>
        <taxon>Metazoa</taxon>
        <taxon>Ecdysozoa</taxon>
        <taxon>Nematoda</taxon>
        <taxon>Chromadorea</taxon>
        <taxon>Rhabditida</taxon>
        <taxon>Tylenchina</taxon>
        <taxon>Tylenchomorpha</taxon>
        <taxon>Tylenchoidea</taxon>
        <taxon>Heteroderidae</taxon>
        <taxon>Heteroderinae</taxon>
        <taxon>Heterodera</taxon>
    </lineage>
</organism>
<name>A0ABD2KBK4_9BILA</name>
<proteinExistence type="predicted"/>
<reference evidence="1 2" key="1">
    <citation type="submission" date="2024-10" db="EMBL/GenBank/DDBJ databases">
        <authorList>
            <person name="Kim D."/>
        </authorList>
    </citation>
    <scope>NUCLEOTIDE SEQUENCE [LARGE SCALE GENOMIC DNA]</scope>
    <source>
        <strain evidence="1">BH-2024</strain>
    </source>
</reference>
<comment type="caution">
    <text evidence="1">The sequence shown here is derived from an EMBL/GenBank/DDBJ whole genome shotgun (WGS) entry which is preliminary data.</text>
</comment>
<sequence length="153" mass="17892">MISKVHRYDTLLAGAVMAHFMQIENSAELYSNSANIRDASKLYPMRLFVGAMFSRLMDDFAKIGGSEKWHSDVERGLAYLDLEFSDVALKKRRISEEKCTKINVSAFVLLNRFDICLAWLRWHFQQQRSEQKPINWDEDEAAEKHCETKQTHF</sequence>
<dbReference type="EMBL" id="JBICBT010000791">
    <property type="protein sequence ID" value="KAL3100323.1"/>
    <property type="molecule type" value="Genomic_DNA"/>
</dbReference>
<dbReference type="AlphaFoldDB" id="A0ABD2KBK4"/>
<evidence type="ECO:0000313" key="2">
    <source>
        <dbReference type="Proteomes" id="UP001620626"/>
    </source>
</evidence>
<evidence type="ECO:0000313" key="1">
    <source>
        <dbReference type="EMBL" id="KAL3100323.1"/>
    </source>
</evidence>
<protein>
    <submittedName>
        <fullName evidence="1">Uncharacterized protein</fullName>
    </submittedName>
</protein>
<dbReference type="Proteomes" id="UP001620626">
    <property type="component" value="Unassembled WGS sequence"/>
</dbReference>
<gene>
    <name evidence="1" type="ORF">niasHT_029485</name>
</gene>